<dbReference type="Proteomes" id="UP000789860">
    <property type="component" value="Unassembled WGS sequence"/>
</dbReference>
<organism evidence="1 2">
    <name type="scientific">Scutellospora calospora</name>
    <dbReference type="NCBI Taxonomy" id="85575"/>
    <lineage>
        <taxon>Eukaryota</taxon>
        <taxon>Fungi</taxon>
        <taxon>Fungi incertae sedis</taxon>
        <taxon>Mucoromycota</taxon>
        <taxon>Glomeromycotina</taxon>
        <taxon>Glomeromycetes</taxon>
        <taxon>Diversisporales</taxon>
        <taxon>Gigasporaceae</taxon>
        <taxon>Scutellospora</taxon>
    </lineage>
</organism>
<dbReference type="EMBL" id="CAJVPM010010181">
    <property type="protein sequence ID" value="CAG8570764.1"/>
    <property type="molecule type" value="Genomic_DNA"/>
</dbReference>
<proteinExistence type="predicted"/>
<keyword evidence="2" id="KW-1185">Reference proteome</keyword>
<comment type="caution">
    <text evidence="1">The sequence shown here is derived from an EMBL/GenBank/DDBJ whole genome shotgun (WGS) entry which is preliminary data.</text>
</comment>
<accession>A0ACA9M585</accession>
<sequence length="120" mass="14236">TSQYHCDTCDFDACPSHCKSGEKCEPKSHCRKRHPLRYSQSPAMWMCDECRKLCYGRRLKCNQCDYEMCPTCLSNEDLAYLKIRSFIPTDNCFENLREWLHLPDDDISFVTEEDMDEIFL</sequence>
<gene>
    <name evidence="1" type="ORF">SCALOS_LOCUS5841</name>
</gene>
<protein>
    <submittedName>
        <fullName evidence="1">1733_t:CDS:1</fullName>
    </submittedName>
</protein>
<evidence type="ECO:0000313" key="2">
    <source>
        <dbReference type="Proteomes" id="UP000789860"/>
    </source>
</evidence>
<feature type="non-terminal residue" evidence="1">
    <location>
        <position position="1"/>
    </location>
</feature>
<name>A0ACA9M585_9GLOM</name>
<reference evidence="1" key="1">
    <citation type="submission" date="2021-06" db="EMBL/GenBank/DDBJ databases">
        <authorList>
            <person name="Kallberg Y."/>
            <person name="Tangrot J."/>
            <person name="Rosling A."/>
        </authorList>
    </citation>
    <scope>NUCLEOTIDE SEQUENCE</scope>
    <source>
        <strain evidence="1">AU212A</strain>
    </source>
</reference>
<evidence type="ECO:0000313" key="1">
    <source>
        <dbReference type="EMBL" id="CAG8570764.1"/>
    </source>
</evidence>